<evidence type="ECO:0000313" key="1">
    <source>
        <dbReference type="EMBL" id="EHG99784.1"/>
    </source>
</evidence>
<proteinExistence type="predicted"/>
<keyword evidence="2" id="KW-1185">Reference proteome</keyword>
<dbReference type="Proteomes" id="UP000003598">
    <property type="component" value="Unassembled WGS sequence"/>
</dbReference>
<dbReference type="eggNOG" id="ENOG502Z8KF">
    <property type="taxonomic scope" value="Bacteria"/>
</dbReference>
<dbReference type="HOGENOM" id="CLU_046103_0_0_10"/>
<dbReference type="AlphaFoldDB" id="G5SSZ7"/>
<gene>
    <name evidence="1" type="ORF">HMPREF9441_02497</name>
</gene>
<dbReference type="STRING" id="762968.HMPREF9441_02497"/>
<protein>
    <submittedName>
        <fullName evidence="1">Putative dnd system-associated protein 1</fullName>
    </submittedName>
</protein>
<sequence>MRIDISKYKEHYHDSKGKMVDRWQEGIKLLPFTSNPSQDGVDKGAGLSGATGAFFRLLEKDQVQAIEDFAAAESKVRSYLVEKCRMKVSQADEFIRMFRDIMQVNGSLNVTDTAFLKYIPLVPDDDMISTKNKRKYRSGQTKLGNLLASMADLDFAIPNLESNNLFSKLLKDALVECTSGFGGTKIQEEVYYVLPDIRKSFKDDFKWIMEQDTTAIVRYIHLLLHFYVCYTVLQTLPKLSYRYKEQKPYYFILKSERISTTHDAVLSWKNILPKTFMDRIYGRSQALDIINCVLERKDEKFVGFYPEVLTRLSETPFEENKADCEELLRLYQKDKREVFSKRSSESSSIEEIDVTVNSYEEFFKKLERLCCGLQSPSYISRMRKKIVDLLSMRFLQLRRGNYVLTLDNEMLVFLVAMITKGQRVKLEEMYKGFNRYGIFFNRGTRLAIESYLLKLNLLDRKSDSGEAQYVKVIL</sequence>
<organism evidence="1 2">
    <name type="scientific">Paraprevotella clara YIT 11840</name>
    <dbReference type="NCBI Taxonomy" id="762968"/>
    <lineage>
        <taxon>Bacteria</taxon>
        <taxon>Pseudomonadati</taxon>
        <taxon>Bacteroidota</taxon>
        <taxon>Bacteroidia</taxon>
        <taxon>Bacteroidales</taxon>
        <taxon>Prevotellaceae</taxon>
        <taxon>Paraprevotella</taxon>
    </lineage>
</organism>
<reference evidence="1 2" key="1">
    <citation type="submission" date="2011-03" db="EMBL/GenBank/DDBJ databases">
        <authorList>
            <person name="Weinstock G."/>
            <person name="Sodergren E."/>
            <person name="Clifton S."/>
            <person name="Fulton L."/>
            <person name="Fulton B."/>
            <person name="Courtney L."/>
            <person name="Fronick C."/>
            <person name="Harrison M."/>
            <person name="Strong C."/>
            <person name="Farmer C."/>
            <person name="Delahaunty K."/>
            <person name="Markovic C."/>
            <person name="Hall O."/>
            <person name="Minx P."/>
            <person name="Tomlinson C."/>
            <person name="Mitreva M."/>
            <person name="Hou S."/>
            <person name="Chen J."/>
            <person name="Wollam A."/>
            <person name="Pepin K.H."/>
            <person name="Johnson M."/>
            <person name="Bhonagiri V."/>
            <person name="Zhang X."/>
            <person name="Suruliraj S."/>
            <person name="Warren W."/>
            <person name="Chinwalla A."/>
            <person name="Mardis E.R."/>
            <person name="Wilson R.K."/>
        </authorList>
    </citation>
    <scope>NUCLEOTIDE SEQUENCE [LARGE SCALE GENOMIC DNA]</scope>
    <source>
        <strain evidence="1 2">YIT 11840</strain>
    </source>
</reference>
<dbReference type="RefSeq" id="WP_008621056.1">
    <property type="nucleotide sequence ID" value="NZ_JH376605.1"/>
</dbReference>
<name>G5SSZ7_9BACT</name>
<comment type="caution">
    <text evidence="1">The sequence shown here is derived from an EMBL/GenBank/DDBJ whole genome shotgun (WGS) entry which is preliminary data.</text>
</comment>
<dbReference type="OrthoDB" id="2590988at2"/>
<dbReference type="PATRIC" id="fig|762968.3.peg.2229"/>
<dbReference type="EMBL" id="AFFY01000033">
    <property type="protein sequence ID" value="EHG99784.1"/>
    <property type="molecule type" value="Genomic_DNA"/>
</dbReference>
<dbReference type="GeneID" id="93557896"/>
<evidence type="ECO:0000313" key="2">
    <source>
        <dbReference type="Proteomes" id="UP000003598"/>
    </source>
</evidence>
<accession>G5SSZ7</accession>
<dbReference type="NCBIfam" id="TIGR03236">
    <property type="entry name" value="dnd_assoc_1"/>
    <property type="match status" value="1"/>
</dbReference>
<dbReference type="InterPro" id="IPR017645">
    <property type="entry name" value="Dnd_assoc_1"/>
</dbReference>